<gene>
    <name evidence="4" type="ORF">TEA_013451</name>
</gene>
<comment type="caution">
    <text evidence="4">The sequence shown here is derived from an EMBL/GenBank/DDBJ whole genome shotgun (WGS) entry which is preliminary data.</text>
</comment>
<dbReference type="PANTHER" id="PTHR33098:SF57">
    <property type="entry name" value="DUF4408 DOMAIN PROTEIN"/>
    <property type="match status" value="1"/>
</dbReference>
<keyword evidence="2" id="KW-1133">Transmembrane helix</keyword>
<evidence type="ECO:0000256" key="1">
    <source>
        <dbReference type="SAM" id="MobiDB-lite"/>
    </source>
</evidence>
<dbReference type="InterPro" id="IPR025520">
    <property type="entry name" value="DUF4408"/>
</dbReference>
<proteinExistence type="predicted"/>
<feature type="compositionally biased region" description="Polar residues" evidence="1">
    <location>
        <begin position="101"/>
        <end position="110"/>
    </location>
</feature>
<name>A0A4S4E436_CAMSN</name>
<dbReference type="Proteomes" id="UP000306102">
    <property type="component" value="Unassembled WGS sequence"/>
</dbReference>
<feature type="transmembrane region" description="Helical" evidence="2">
    <location>
        <begin position="12"/>
        <end position="37"/>
    </location>
</feature>
<keyword evidence="2" id="KW-0472">Membrane</keyword>
<dbReference type="PANTHER" id="PTHR33098">
    <property type="entry name" value="COTTON FIBER (DUF761)"/>
    <property type="match status" value="1"/>
</dbReference>
<dbReference type="AlphaFoldDB" id="A0A4S4E436"/>
<accession>A0A4S4E436</accession>
<evidence type="ECO:0000256" key="2">
    <source>
        <dbReference type="SAM" id="Phobius"/>
    </source>
</evidence>
<evidence type="ECO:0000313" key="5">
    <source>
        <dbReference type="Proteomes" id="UP000306102"/>
    </source>
</evidence>
<sequence>MEDAEAVVANMWALMASWSTPTVFFCVLNLIVAILFFTSKKPLKTHHNNQHPPPPQSEEANQQQHNHQYPPPQQLVRAPSLLQRLRSFEFSLYRSEEHPDQSQTHIQTRQPDPPQVQAPILDRQVTRSKSDNSGGGEAPRRPPVGKMKKWKSEKVRVEEEEEEERERERETASYGGGGEDEEEGEGEGEGEGVDAQADDFIDRFKKQLKLQRVDSILRYTDMLKRGLGRRVEFYGRTIYYGKQGLHNVANGEDCPTRFDWKTPLLTCWSIPYAPCSPNVGSSFIAHLLRSRSGIRPISIAPLLRSSAFVAWNIPLDPMDPDGIFQDPLDTPEESYLVDIGA</sequence>
<keyword evidence="2" id="KW-0812">Transmembrane</keyword>
<feature type="region of interest" description="Disordered" evidence="1">
    <location>
        <begin position="44"/>
        <end position="73"/>
    </location>
</feature>
<protein>
    <recommendedName>
        <fullName evidence="3">DUF4408 domain-containing protein</fullName>
    </recommendedName>
</protein>
<dbReference type="Pfam" id="PF05553">
    <property type="entry name" value="DUF761"/>
    <property type="match status" value="1"/>
</dbReference>
<evidence type="ECO:0000313" key="4">
    <source>
        <dbReference type="EMBL" id="THG10668.1"/>
    </source>
</evidence>
<organism evidence="4 5">
    <name type="scientific">Camellia sinensis var. sinensis</name>
    <name type="common">China tea</name>
    <dbReference type="NCBI Taxonomy" id="542762"/>
    <lineage>
        <taxon>Eukaryota</taxon>
        <taxon>Viridiplantae</taxon>
        <taxon>Streptophyta</taxon>
        <taxon>Embryophyta</taxon>
        <taxon>Tracheophyta</taxon>
        <taxon>Spermatophyta</taxon>
        <taxon>Magnoliopsida</taxon>
        <taxon>eudicotyledons</taxon>
        <taxon>Gunneridae</taxon>
        <taxon>Pentapetalae</taxon>
        <taxon>asterids</taxon>
        <taxon>Ericales</taxon>
        <taxon>Theaceae</taxon>
        <taxon>Camellia</taxon>
    </lineage>
</organism>
<dbReference type="Pfam" id="PF14364">
    <property type="entry name" value="DUF4408"/>
    <property type="match status" value="1"/>
</dbReference>
<evidence type="ECO:0000259" key="3">
    <source>
        <dbReference type="Pfam" id="PF14364"/>
    </source>
</evidence>
<feature type="region of interest" description="Disordered" evidence="1">
    <location>
        <begin position="95"/>
        <end position="193"/>
    </location>
</feature>
<feature type="compositionally biased region" description="Acidic residues" evidence="1">
    <location>
        <begin position="178"/>
        <end position="193"/>
    </location>
</feature>
<dbReference type="EMBL" id="SDRB02007781">
    <property type="protein sequence ID" value="THG10668.1"/>
    <property type="molecule type" value="Genomic_DNA"/>
</dbReference>
<reference evidence="4 5" key="1">
    <citation type="journal article" date="2018" name="Proc. Natl. Acad. Sci. U.S.A.">
        <title>Draft genome sequence of Camellia sinensis var. sinensis provides insights into the evolution of the tea genome and tea quality.</title>
        <authorList>
            <person name="Wei C."/>
            <person name="Yang H."/>
            <person name="Wang S."/>
            <person name="Zhao J."/>
            <person name="Liu C."/>
            <person name="Gao L."/>
            <person name="Xia E."/>
            <person name="Lu Y."/>
            <person name="Tai Y."/>
            <person name="She G."/>
            <person name="Sun J."/>
            <person name="Cao H."/>
            <person name="Tong W."/>
            <person name="Gao Q."/>
            <person name="Li Y."/>
            <person name="Deng W."/>
            <person name="Jiang X."/>
            <person name="Wang W."/>
            <person name="Chen Q."/>
            <person name="Zhang S."/>
            <person name="Li H."/>
            <person name="Wu J."/>
            <person name="Wang P."/>
            <person name="Li P."/>
            <person name="Shi C."/>
            <person name="Zheng F."/>
            <person name="Jian J."/>
            <person name="Huang B."/>
            <person name="Shan D."/>
            <person name="Shi M."/>
            <person name="Fang C."/>
            <person name="Yue Y."/>
            <person name="Li F."/>
            <person name="Li D."/>
            <person name="Wei S."/>
            <person name="Han B."/>
            <person name="Jiang C."/>
            <person name="Yin Y."/>
            <person name="Xia T."/>
            <person name="Zhang Z."/>
            <person name="Bennetzen J.L."/>
            <person name="Zhao S."/>
            <person name="Wan X."/>
        </authorList>
    </citation>
    <scope>NUCLEOTIDE SEQUENCE [LARGE SCALE GENOMIC DNA]</scope>
    <source>
        <strain evidence="5">cv. Shuchazao</strain>
        <tissue evidence="4">Leaf</tissue>
    </source>
</reference>
<keyword evidence="5" id="KW-1185">Reference proteome</keyword>
<feature type="domain" description="DUF4408" evidence="3">
    <location>
        <begin position="11"/>
        <end position="40"/>
    </location>
</feature>
<dbReference type="InterPro" id="IPR008480">
    <property type="entry name" value="DUF761_pln"/>
</dbReference>